<keyword evidence="3" id="KW-1185">Reference proteome</keyword>
<dbReference type="InterPro" id="IPR025391">
    <property type="entry name" value="DUF4123"/>
</dbReference>
<dbReference type="EMBL" id="CP136704">
    <property type="protein sequence ID" value="WOI33340.1"/>
    <property type="molecule type" value="Genomic_DNA"/>
</dbReference>
<evidence type="ECO:0000313" key="3">
    <source>
        <dbReference type="Proteomes" id="UP001302666"/>
    </source>
</evidence>
<evidence type="ECO:0000259" key="1">
    <source>
        <dbReference type="Pfam" id="PF13503"/>
    </source>
</evidence>
<sequence>MQPNHVPNEGSIWIIDCSIQSARENTAVVVASRPSEALDVLRRWCATQSIAVGTIQLTRPPVALRDWLQTGYGNWDLLAVLSELHPQDPVRLAYVEPPVHKSPQIASAVHIDPPIEAGFLDAQFGIHPKKTAPDAVHSTLWGSSSGCFVVLDAAREQNLPERLADSGLRHTCLFEGQASEDLGAAAPWLVELASETALVRELFTRTPNEFAAERGLTGLFLCSDNDLTEVKAHLRQFIRLKDEAGNWVYFRFWEGLYLFGLFEALTRGELAEFGRLFVSRQAMIASFSFMDSSGSWHVARLSAPREALPVTEGNSALIVTEQLRQIFRSQRERRFVRRLRLHLNEILSTETTSLTFLTEAEVINLVREARQCGLTLERSVADYAQARMMTPQGFARAPWFAALQRKNLHQLDFAQAVLEHCGAAC</sequence>
<name>A0ABZ0HES0_TRISK</name>
<organism evidence="2 3">
    <name type="scientific">Tritonibacter scottomollicae</name>
    <name type="common">Epibacterium scottomollicae</name>
    <dbReference type="NCBI Taxonomy" id="483013"/>
    <lineage>
        <taxon>Bacteria</taxon>
        <taxon>Pseudomonadati</taxon>
        <taxon>Pseudomonadota</taxon>
        <taxon>Alphaproteobacteria</taxon>
        <taxon>Rhodobacterales</taxon>
        <taxon>Paracoccaceae</taxon>
        <taxon>Tritonibacter</taxon>
    </lineage>
</organism>
<feature type="domain" description="DUF4123" evidence="1">
    <location>
        <begin position="147"/>
        <end position="270"/>
    </location>
</feature>
<reference evidence="2 3" key="1">
    <citation type="submission" date="2023-10" db="EMBL/GenBank/DDBJ databases">
        <title>Eight complete genome sequences of bacteria isolated from laboratory stock of Giant Kelp gametophytes.</title>
        <authorList>
            <person name="Tolentino B."/>
            <person name="Nuzhdin S."/>
        </authorList>
    </citation>
    <scope>NUCLEOTIDE SEQUENCE [LARGE SCALE GENOMIC DNA]</scope>
    <source>
        <strain evidence="2 3">LC.270.F.C4</strain>
    </source>
</reference>
<protein>
    <submittedName>
        <fullName evidence="2">DUF4123 domain-containing protein</fullName>
    </submittedName>
</protein>
<dbReference type="Proteomes" id="UP001302666">
    <property type="component" value="Chromosome"/>
</dbReference>
<proteinExistence type="predicted"/>
<dbReference type="Pfam" id="PF13503">
    <property type="entry name" value="DUF4123"/>
    <property type="match status" value="1"/>
</dbReference>
<accession>A0ABZ0HES0</accession>
<gene>
    <name evidence="2" type="ORF">R1T40_00795</name>
</gene>
<dbReference type="RefSeq" id="WP_317385517.1">
    <property type="nucleotide sequence ID" value="NZ_CP136704.1"/>
</dbReference>
<evidence type="ECO:0000313" key="2">
    <source>
        <dbReference type="EMBL" id="WOI33340.1"/>
    </source>
</evidence>